<keyword evidence="3" id="KW-1185">Reference proteome</keyword>
<dbReference type="InterPro" id="IPR000591">
    <property type="entry name" value="DEP_dom"/>
</dbReference>
<dbReference type="PANTHER" id="PTHR22829:SF18">
    <property type="entry name" value="DEP DOMAIN-CONTAINING MTOR-INTERACTING PROTEIN"/>
    <property type="match status" value="1"/>
</dbReference>
<dbReference type="Proteomes" id="UP000694541">
    <property type="component" value="Unplaced"/>
</dbReference>
<name>A0A8B9MI14_9AVES</name>
<dbReference type="GO" id="GO:0035556">
    <property type="term" value="P:intracellular signal transduction"/>
    <property type="evidence" value="ECO:0007669"/>
    <property type="project" value="InterPro"/>
</dbReference>
<dbReference type="PANTHER" id="PTHR22829">
    <property type="entry name" value="DEP DOMAIN PROTEIN"/>
    <property type="match status" value="1"/>
</dbReference>
<dbReference type="PROSITE" id="PS50186">
    <property type="entry name" value="DEP"/>
    <property type="match status" value="1"/>
</dbReference>
<dbReference type="Gene3D" id="1.10.10.10">
    <property type="entry name" value="Winged helix-like DNA-binding domain superfamily/Winged helix DNA-binding domain"/>
    <property type="match status" value="1"/>
</dbReference>
<accession>A0A8B9MI14</accession>
<dbReference type="InterPro" id="IPR051832">
    <property type="entry name" value="mTOR-Rac_regulators"/>
</dbReference>
<dbReference type="InterPro" id="IPR036388">
    <property type="entry name" value="WH-like_DNA-bd_sf"/>
</dbReference>
<dbReference type="AlphaFoldDB" id="A0A8B9MI14"/>
<proteinExistence type="predicted"/>
<dbReference type="Ensembl" id="ENSANIT00000005770.1">
    <property type="protein sequence ID" value="ENSANIP00000005586.1"/>
    <property type="gene ID" value="ENSANIG00000003833.1"/>
</dbReference>
<feature type="domain" description="DEP" evidence="1">
    <location>
        <begin position="40"/>
        <end position="89"/>
    </location>
</feature>
<organism evidence="2 3">
    <name type="scientific">Accipiter nisus</name>
    <name type="common">Eurasian sparrowhawk</name>
    <dbReference type="NCBI Taxonomy" id="211598"/>
    <lineage>
        <taxon>Eukaryota</taxon>
        <taxon>Metazoa</taxon>
        <taxon>Chordata</taxon>
        <taxon>Craniata</taxon>
        <taxon>Vertebrata</taxon>
        <taxon>Euteleostomi</taxon>
        <taxon>Archelosauria</taxon>
        <taxon>Archosauria</taxon>
        <taxon>Dinosauria</taxon>
        <taxon>Saurischia</taxon>
        <taxon>Theropoda</taxon>
        <taxon>Coelurosauria</taxon>
        <taxon>Aves</taxon>
        <taxon>Neognathae</taxon>
        <taxon>Neoaves</taxon>
        <taxon>Telluraves</taxon>
        <taxon>Accipitrimorphae</taxon>
        <taxon>Accipitriformes</taxon>
        <taxon>Accipitridae</taxon>
        <taxon>Accipitrinae</taxon>
        <taxon>Accipiter</taxon>
    </lineage>
</organism>
<evidence type="ECO:0000313" key="2">
    <source>
        <dbReference type="Ensembl" id="ENSANIP00000005586.1"/>
    </source>
</evidence>
<dbReference type="GO" id="GO:0005096">
    <property type="term" value="F:GTPase activator activity"/>
    <property type="evidence" value="ECO:0007669"/>
    <property type="project" value="TreeGrafter"/>
</dbReference>
<reference evidence="2" key="2">
    <citation type="submission" date="2025-09" db="UniProtKB">
        <authorList>
            <consortium name="Ensembl"/>
        </authorList>
    </citation>
    <scope>IDENTIFICATION</scope>
</reference>
<dbReference type="GO" id="GO:0005886">
    <property type="term" value="C:plasma membrane"/>
    <property type="evidence" value="ECO:0007669"/>
    <property type="project" value="TreeGrafter"/>
</dbReference>
<dbReference type="GO" id="GO:0007186">
    <property type="term" value="P:G protein-coupled receptor signaling pathway"/>
    <property type="evidence" value="ECO:0007669"/>
    <property type="project" value="TreeGrafter"/>
</dbReference>
<dbReference type="GO" id="GO:0023051">
    <property type="term" value="P:regulation of signaling"/>
    <property type="evidence" value="ECO:0007669"/>
    <property type="project" value="TreeGrafter"/>
</dbReference>
<dbReference type="GO" id="GO:0005085">
    <property type="term" value="F:guanyl-nucleotide exchange factor activity"/>
    <property type="evidence" value="ECO:0007669"/>
    <property type="project" value="TreeGrafter"/>
</dbReference>
<protein>
    <recommendedName>
        <fullName evidence="1">DEP domain-containing protein</fullName>
    </recommendedName>
</protein>
<evidence type="ECO:0000259" key="1">
    <source>
        <dbReference type="PROSITE" id="PS50186"/>
    </source>
</evidence>
<sequence>NSGVTWSQLRHGDSESQMLKCVQVCNFTICSCIPGEEEGVKYERTFVASEFIDWLIQEGEATTRTEAEQLGRRLLEHGIIQHGEKFTAR</sequence>
<evidence type="ECO:0000313" key="3">
    <source>
        <dbReference type="Proteomes" id="UP000694541"/>
    </source>
</evidence>
<reference evidence="2" key="1">
    <citation type="submission" date="2025-08" db="UniProtKB">
        <authorList>
            <consortium name="Ensembl"/>
        </authorList>
    </citation>
    <scope>IDENTIFICATION</scope>
</reference>
<dbReference type="SUPFAM" id="SSF46785">
    <property type="entry name" value="Winged helix' DNA-binding domain"/>
    <property type="match status" value="1"/>
</dbReference>
<dbReference type="Pfam" id="PF00610">
    <property type="entry name" value="DEP"/>
    <property type="match status" value="1"/>
</dbReference>
<dbReference type="InterPro" id="IPR036390">
    <property type="entry name" value="WH_DNA-bd_sf"/>
</dbReference>